<dbReference type="EMBL" id="CP039126">
    <property type="protein sequence ID" value="QMW78193.1"/>
    <property type="molecule type" value="Genomic_DNA"/>
</dbReference>
<evidence type="ECO:0008006" key="3">
    <source>
        <dbReference type="Google" id="ProtNLM"/>
    </source>
</evidence>
<evidence type="ECO:0000313" key="2">
    <source>
        <dbReference type="Proteomes" id="UP000515789"/>
    </source>
</evidence>
<accession>A0A7G5MUA0</accession>
<dbReference type="AlphaFoldDB" id="A0A7G5MUA0"/>
<name>A0A7G5MUA0_9FIRM</name>
<dbReference type="GO" id="GO:0016813">
    <property type="term" value="F:hydrolase activity, acting on carbon-nitrogen (but not peptide) bonds, in linear amidines"/>
    <property type="evidence" value="ECO:0007669"/>
    <property type="project" value="UniProtKB-ARBA"/>
</dbReference>
<dbReference type="SUPFAM" id="SSF52768">
    <property type="entry name" value="Arginase/deacetylase"/>
    <property type="match status" value="1"/>
</dbReference>
<reference evidence="1 2" key="1">
    <citation type="submission" date="2019-04" db="EMBL/GenBank/DDBJ databases">
        <authorList>
            <person name="Schori C."/>
            <person name="Ahrens C."/>
        </authorList>
    </citation>
    <scope>NUCLEOTIDE SEQUENCE [LARGE SCALE GENOMIC DNA]</scope>
    <source>
        <strain evidence="1 2">DSM 2950</strain>
    </source>
</reference>
<organism evidence="1 2">
    <name type="scientific">Blautia producta</name>
    <dbReference type="NCBI Taxonomy" id="33035"/>
    <lineage>
        <taxon>Bacteria</taxon>
        <taxon>Bacillati</taxon>
        <taxon>Bacillota</taxon>
        <taxon>Clostridia</taxon>
        <taxon>Lachnospirales</taxon>
        <taxon>Lachnospiraceae</taxon>
        <taxon>Blautia</taxon>
    </lineage>
</organism>
<evidence type="ECO:0000313" key="1">
    <source>
        <dbReference type="EMBL" id="QMW78193.1"/>
    </source>
</evidence>
<dbReference type="Pfam" id="PF00491">
    <property type="entry name" value="Arginase"/>
    <property type="match status" value="1"/>
</dbReference>
<sequence>MVKEKTEGTIRQFCAFFALTVIVRRRNRSDRRYQNMKTIIMNFSGVYPEEDFYRQDSYEMMDFTRAEGVNCYCTCESEQDIKEKIREYGPFGIHFLDSGNYHYLSKLWMEMIDVPFSLLLFDNHTDMQESAFLGLLSCGSWVREALSSNPMLKSVCVVGPKEVDLRKDMPTEKVTWISGEELREGRMEKFGEFLKKDSCPLYLSVDKDILCRRDAVTNWDQGEVRLDSLISWIEEAAEARKCIGADICGENPPEGGFCENRELHINSQTNKRLKQVMAKVLVNFTNNSNSYQND</sequence>
<proteinExistence type="predicted"/>
<gene>
    <name evidence="1" type="ORF">E5259_11635</name>
</gene>
<dbReference type="InterPro" id="IPR006035">
    <property type="entry name" value="Ureohydrolase"/>
</dbReference>
<protein>
    <recommendedName>
        <fullName evidence="3">Arginase</fullName>
    </recommendedName>
</protein>
<dbReference type="Gene3D" id="3.40.800.10">
    <property type="entry name" value="Ureohydrolase domain"/>
    <property type="match status" value="1"/>
</dbReference>
<dbReference type="InterPro" id="IPR023696">
    <property type="entry name" value="Ureohydrolase_dom_sf"/>
</dbReference>
<dbReference type="GO" id="GO:0046872">
    <property type="term" value="F:metal ion binding"/>
    <property type="evidence" value="ECO:0007669"/>
    <property type="project" value="InterPro"/>
</dbReference>
<dbReference type="Proteomes" id="UP000515789">
    <property type="component" value="Chromosome"/>
</dbReference>